<gene>
    <name evidence="8" type="ORF">Z520_09128</name>
</gene>
<dbReference type="InterPro" id="IPR002937">
    <property type="entry name" value="Amino_oxidase"/>
</dbReference>
<keyword evidence="6" id="KW-0285">Flavoprotein</keyword>
<comment type="catalytic activity">
    <reaction evidence="4">
        <text>a secondary aliphatic amine + O2 + H2O = a primary amine + an aldehyde + H2O2</text>
        <dbReference type="Rhea" id="RHEA:26414"/>
        <dbReference type="ChEBI" id="CHEBI:15377"/>
        <dbReference type="ChEBI" id="CHEBI:15379"/>
        <dbReference type="ChEBI" id="CHEBI:16240"/>
        <dbReference type="ChEBI" id="CHEBI:17478"/>
        <dbReference type="ChEBI" id="CHEBI:58855"/>
        <dbReference type="ChEBI" id="CHEBI:65296"/>
        <dbReference type="EC" id="1.4.3.4"/>
    </reaction>
</comment>
<dbReference type="Gene3D" id="3.50.50.60">
    <property type="entry name" value="FAD/NAD(P)-binding domain"/>
    <property type="match status" value="3"/>
</dbReference>
<keyword evidence="9" id="KW-1185">Reference proteome</keyword>
<dbReference type="PANTHER" id="PTHR43563">
    <property type="entry name" value="AMINE OXIDASE"/>
    <property type="match status" value="1"/>
</dbReference>
<dbReference type="AlphaFoldDB" id="A0A0D2JPC5"/>
<proteinExistence type="inferred from homology"/>
<keyword evidence="6" id="KW-0274">FAD</keyword>
<evidence type="ECO:0000256" key="6">
    <source>
        <dbReference type="RuleBase" id="RU362067"/>
    </source>
</evidence>
<comment type="cofactor">
    <cofactor evidence="1 6">
        <name>FAD</name>
        <dbReference type="ChEBI" id="CHEBI:57692"/>
    </cofactor>
</comment>
<evidence type="ECO:0000313" key="8">
    <source>
        <dbReference type="EMBL" id="KIX95212.1"/>
    </source>
</evidence>
<evidence type="ECO:0000259" key="7">
    <source>
        <dbReference type="Pfam" id="PF01593"/>
    </source>
</evidence>
<dbReference type="OrthoDB" id="7777654at2759"/>
<feature type="binding site" evidence="5">
    <location>
        <position position="49"/>
    </location>
    <ligand>
        <name>FAD</name>
        <dbReference type="ChEBI" id="CHEBI:57692"/>
    </ligand>
</feature>
<dbReference type="PRINTS" id="PR00757">
    <property type="entry name" value="AMINEOXDASEF"/>
</dbReference>
<protein>
    <recommendedName>
        <fullName evidence="6">Amine oxidase</fullName>
        <ecNumber evidence="6">1.4.3.-</ecNumber>
    </recommendedName>
</protein>
<evidence type="ECO:0000256" key="4">
    <source>
        <dbReference type="ARBA" id="ARBA00048448"/>
    </source>
</evidence>
<dbReference type="InterPro" id="IPR036188">
    <property type="entry name" value="FAD/NAD-bd_sf"/>
</dbReference>
<dbReference type="InterPro" id="IPR050703">
    <property type="entry name" value="Flavin_MAO"/>
</dbReference>
<dbReference type="Pfam" id="PF01593">
    <property type="entry name" value="Amino_oxidase"/>
    <property type="match status" value="1"/>
</dbReference>
<dbReference type="Proteomes" id="UP000053411">
    <property type="component" value="Unassembled WGS sequence"/>
</dbReference>
<dbReference type="STRING" id="1442371.A0A0D2JPC5"/>
<feature type="binding site" evidence="5">
    <location>
        <position position="366"/>
    </location>
    <ligand>
        <name>substrate</name>
    </ligand>
</feature>
<dbReference type="EC" id="1.4.3.-" evidence="6"/>
<comment type="similarity">
    <text evidence="2 6">Belongs to the flavin monoamine oxidase family.</text>
</comment>
<dbReference type="VEuPathDB" id="FungiDB:Z520_09128"/>
<evidence type="ECO:0000313" key="9">
    <source>
        <dbReference type="Proteomes" id="UP000053411"/>
    </source>
</evidence>
<keyword evidence="3 6" id="KW-0560">Oxidoreductase</keyword>
<dbReference type="GO" id="GO:0097621">
    <property type="term" value="F:monoamine oxidase activity"/>
    <property type="evidence" value="ECO:0007669"/>
    <property type="project" value="UniProtKB-EC"/>
</dbReference>
<evidence type="ECO:0000256" key="3">
    <source>
        <dbReference type="ARBA" id="ARBA00023002"/>
    </source>
</evidence>
<name>A0A0D2JPC5_9EURO</name>
<sequence>MAKSRDGWQWTRREGVKAGLPCIGVINPSQSVKNLDKVFDIVIIGAGYTGLTAARDLTVAGFQTLLLEGRDRVGGRTWSSEIDGYQFELGGAWVHWFQPHVYREISRYGMKAELVFSPDYTREKNYFTFVTEHGARKMSHQEEIELFSRALEKFANVDGNLGKSVVPLPFDQYSNETLNNYANMSVADRLEQIKNDLTDDERNAVSAVVLVAAVAPETIRRSWTFFVVLAIKLECGQSAFALRFFQEALSSGRLSYSFNTVITRVDSSSRDIVKVLSRDGLTFRAKRVICTAPLNVLDKVRFHPALSQAKLDAIRHKHVNQCTKLHAEIKDPEMRSWGGVTYPNNRLLLGAADGTTPSGNTHCVFFGCSESHLHAEEEIEETLKAVNAFAEMEVERLVSHNWSKDQFAEGAWVWYQPGAEVKYLETLRERHGPILFANSDWADGGWRSFIDGAIQSGTDAAFTVKNELQGAQRESHL</sequence>
<organism evidence="8 9">
    <name type="scientific">Fonsecaea multimorphosa CBS 102226</name>
    <dbReference type="NCBI Taxonomy" id="1442371"/>
    <lineage>
        <taxon>Eukaryota</taxon>
        <taxon>Fungi</taxon>
        <taxon>Dikarya</taxon>
        <taxon>Ascomycota</taxon>
        <taxon>Pezizomycotina</taxon>
        <taxon>Eurotiomycetes</taxon>
        <taxon>Chaetothyriomycetidae</taxon>
        <taxon>Chaetothyriales</taxon>
        <taxon>Herpotrichiellaceae</taxon>
        <taxon>Fonsecaea</taxon>
    </lineage>
</organism>
<reference evidence="8 9" key="1">
    <citation type="submission" date="2015-01" db="EMBL/GenBank/DDBJ databases">
        <title>The Genome Sequence of Fonsecaea multimorphosa CBS 102226.</title>
        <authorList>
            <consortium name="The Broad Institute Genomics Platform"/>
            <person name="Cuomo C."/>
            <person name="de Hoog S."/>
            <person name="Gorbushina A."/>
            <person name="Stielow B."/>
            <person name="Teixiera M."/>
            <person name="Abouelleil A."/>
            <person name="Chapman S.B."/>
            <person name="Priest M."/>
            <person name="Young S.K."/>
            <person name="Wortman J."/>
            <person name="Nusbaum C."/>
            <person name="Birren B."/>
        </authorList>
    </citation>
    <scope>NUCLEOTIDE SEQUENCE [LARGE SCALE GENOMIC DNA]</scope>
    <source>
        <strain evidence="8 9">CBS 102226</strain>
    </source>
</reference>
<accession>A0A0D2JPC5</accession>
<feature type="domain" description="Amine oxidase" evidence="7">
    <location>
        <begin position="49"/>
        <end position="461"/>
    </location>
</feature>
<dbReference type="PANTHER" id="PTHR43563:SF1">
    <property type="entry name" value="AMINE OXIDASE [FLAVIN-CONTAINING] B"/>
    <property type="match status" value="1"/>
</dbReference>
<dbReference type="InterPro" id="IPR001613">
    <property type="entry name" value="Flavin_amine_oxidase"/>
</dbReference>
<evidence type="ECO:0000256" key="2">
    <source>
        <dbReference type="ARBA" id="ARBA00005995"/>
    </source>
</evidence>
<dbReference type="RefSeq" id="XP_016629335.1">
    <property type="nucleotide sequence ID" value="XM_016779624.1"/>
</dbReference>
<dbReference type="GeneID" id="27714874"/>
<evidence type="ECO:0000256" key="1">
    <source>
        <dbReference type="ARBA" id="ARBA00001974"/>
    </source>
</evidence>
<evidence type="ECO:0000256" key="5">
    <source>
        <dbReference type="PIRSR" id="PIRSR601613-1"/>
    </source>
</evidence>
<dbReference type="SUPFAM" id="SSF51905">
    <property type="entry name" value="FAD/NAD(P)-binding domain"/>
    <property type="match status" value="1"/>
</dbReference>
<dbReference type="EMBL" id="KN848083">
    <property type="protein sequence ID" value="KIX95212.1"/>
    <property type="molecule type" value="Genomic_DNA"/>
</dbReference>